<dbReference type="Proteomes" id="UP000275078">
    <property type="component" value="Unassembled WGS sequence"/>
</dbReference>
<dbReference type="GO" id="GO:0005778">
    <property type="term" value="C:peroxisomal membrane"/>
    <property type="evidence" value="ECO:0007669"/>
    <property type="project" value="UniProtKB-SubCell"/>
</dbReference>
<feature type="domain" description="Pex N-terminal" evidence="16">
    <location>
        <begin position="116"/>
        <end position="303"/>
    </location>
</feature>
<evidence type="ECO:0000256" key="12">
    <source>
        <dbReference type="ARBA" id="ARBA00022989"/>
    </source>
</evidence>
<dbReference type="GO" id="GO:0016740">
    <property type="term" value="F:transferase activity"/>
    <property type="evidence" value="ECO:0007669"/>
    <property type="project" value="UniProtKB-KW"/>
</dbReference>
<comment type="similarity">
    <text evidence="3">Belongs to the pex2/pex10/pex12 family.</text>
</comment>
<evidence type="ECO:0000256" key="11">
    <source>
        <dbReference type="ARBA" id="ARBA00022927"/>
    </source>
</evidence>
<evidence type="ECO:0000256" key="5">
    <source>
        <dbReference type="ARBA" id="ARBA00022679"/>
    </source>
</evidence>
<comment type="subcellular location">
    <subcellularLocation>
        <location evidence="1">Peroxisome membrane</location>
        <topology evidence="1">Multi-pass membrane protein</topology>
    </subcellularLocation>
</comment>
<evidence type="ECO:0000259" key="16">
    <source>
        <dbReference type="Pfam" id="PF04757"/>
    </source>
</evidence>
<feature type="compositionally biased region" description="Low complexity" evidence="15">
    <location>
        <begin position="414"/>
        <end position="428"/>
    </location>
</feature>
<dbReference type="EMBL" id="ML119724">
    <property type="protein sequence ID" value="RPA77603.1"/>
    <property type="molecule type" value="Genomic_DNA"/>
</dbReference>
<keyword evidence="18" id="KW-1185">Reference proteome</keyword>
<keyword evidence="6" id="KW-0812">Transmembrane</keyword>
<keyword evidence="10" id="KW-0862">Zinc</keyword>
<keyword evidence="9" id="KW-0833">Ubl conjugation pathway</keyword>
<evidence type="ECO:0000256" key="3">
    <source>
        <dbReference type="ARBA" id="ARBA00008704"/>
    </source>
</evidence>
<protein>
    <recommendedName>
        <fullName evidence="16">Pex N-terminal domain-containing protein</fullName>
    </recommendedName>
</protein>
<keyword evidence="8" id="KW-0863">Zinc-finger</keyword>
<evidence type="ECO:0000256" key="6">
    <source>
        <dbReference type="ARBA" id="ARBA00022692"/>
    </source>
</evidence>
<accession>A0A3N4HUR0</accession>
<dbReference type="OrthoDB" id="1701437at2759"/>
<evidence type="ECO:0000256" key="4">
    <source>
        <dbReference type="ARBA" id="ARBA00022448"/>
    </source>
</evidence>
<feature type="region of interest" description="Disordered" evidence="15">
    <location>
        <begin position="1"/>
        <end position="62"/>
    </location>
</feature>
<feature type="compositionally biased region" description="Basic and acidic residues" evidence="15">
    <location>
        <begin position="466"/>
        <end position="478"/>
    </location>
</feature>
<dbReference type="Pfam" id="PF04757">
    <property type="entry name" value="Pex2_Pex12"/>
    <property type="match status" value="1"/>
</dbReference>
<dbReference type="PANTHER" id="PTHR23350:SF4">
    <property type="entry name" value="PEROXISOME BIOGENESIS FACTOR 2"/>
    <property type="match status" value="1"/>
</dbReference>
<feature type="compositionally biased region" description="Low complexity" evidence="15">
    <location>
        <begin position="480"/>
        <end position="496"/>
    </location>
</feature>
<evidence type="ECO:0000313" key="17">
    <source>
        <dbReference type="EMBL" id="RPA77603.1"/>
    </source>
</evidence>
<organism evidence="17 18">
    <name type="scientific">Ascobolus immersus RN42</name>
    <dbReference type="NCBI Taxonomy" id="1160509"/>
    <lineage>
        <taxon>Eukaryota</taxon>
        <taxon>Fungi</taxon>
        <taxon>Dikarya</taxon>
        <taxon>Ascomycota</taxon>
        <taxon>Pezizomycotina</taxon>
        <taxon>Pezizomycetes</taxon>
        <taxon>Pezizales</taxon>
        <taxon>Ascobolaceae</taxon>
        <taxon>Ascobolus</taxon>
    </lineage>
</organism>
<dbReference type="GO" id="GO:0016562">
    <property type="term" value="P:protein import into peroxisome matrix, receptor recycling"/>
    <property type="evidence" value="ECO:0007669"/>
    <property type="project" value="UniProtKB-ARBA"/>
</dbReference>
<dbReference type="AlphaFoldDB" id="A0A3N4HUR0"/>
<keyword evidence="5" id="KW-0808">Transferase</keyword>
<evidence type="ECO:0000256" key="9">
    <source>
        <dbReference type="ARBA" id="ARBA00022786"/>
    </source>
</evidence>
<dbReference type="InterPro" id="IPR006845">
    <property type="entry name" value="Pex_N"/>
</dbReference>
<feature type="region of interest" description="Disordered" evidence="15">
    <location>
        <begin position="414"/>
        <end position="528"/>
    </location>
</feature>
<name>A0A3N4HUR0_ASCIM</name>
<feature type="compositionally biased region" description="Acidic residues" evidence="15">
    <location>
        <begin position="429"/>
        <end position="447"/>
    </location>
</feature>
<evidence type="ECO:0000256" key="2">
    <source>
        <dbReference type="ARBA" id="ARBA00004906"/>
    </source>
</evidence>
<sequence length="528" mass="57988">MTKPATAPPVATPPLTTSSSPSTALTTSSTAISTPSPTAPPAPTPASRPRPPTDWAAAQRRAHDRITSIANRRNEEASSPSLARRIFGSSLGVGVVGSASERPAFRVGQLDTELLDEELLELLKEQLHSGVKALKPSLTESFAPELMLLLRAVLFKLSIWDHNATYGSLLQNLHYTDARSPPGSHRAPTRAQKSIYGFVTVFGRYFYSRLDNYLIQHPTSHPKLSALMDKLSNLHSALTLLSFLAFLRSGRYRTLLDRVLRMRLVPPDNTVAREVSFEFLNRQLVWHAFTEFLLFILPILRVGKWRRWWARFTRKLNTSPSTDGPEAGKTGELSFLPEKTCAICYKDQSKPGELGGGGGIETRETGVTNPYETVECGCVYCYVCVATKIQLEEGEGWECLRCGTLCRKCRPWAKGGAKAGDAVGTFGSDGEEGEDGTEVSETEDEEGYERLGRSEVTESEEGGTVVRDDGSDTTERGVWRNRASSGTGSRGRSLGGWERGESDEEEEVFATAEGSEVESDGEEVRRIF</sequence>
<evidence type="ECO:0000256" key="8">
    <source>
        <dbReference type="ARBA" id="ARBA00022771"/>
    </source>
</evidence>
<keyword evidence="7" id="KW-0479">Metal-binding</keyword>
<evidence type="ECO:0000256" key="1">
    <source>
        <dbReference type="ARBA" id="ARBA00004585"/>
    </source>
</evidence>
<evidence type="ECO:0000256" key="13">
    <source>
        <dbReference type="ARBA" id="ARBA00023136"/>
    </source>
</evidence>
<evidence type="ECO:0000256" key="14">
    <source>
        <dbReference type="ARBA" id="ARBA00023140"/>
    </source>
</evidence>
<keyword evidence="14" id="KW-0576">Peroxisome</keyword>
<feature type="compositionally biased region" description="Pro residues" evidence="15">
    <location>
        <begin position="1"/>
        <end position="12"/>
    </location>
</feature>
<dbReference type="STRING" id="1160509.A0A3N4HUR0"/>
<keyword evidence="11" id="KW-0653">Protein transport</keyword>
<dbReference type="InterPro" id="IPR025654">
    <property type="entry name" value="PEX2/10"/>
</dbReference>
<evidence type="ECO:0000313" key="18">
    <source>
        <dbReference type="Proteomes" id="UP000275078"/>
    </source>
</evidence>
<evidence type="ECO:0000256" key="15">
    <source>
        <dbReference type="SAM" id="MobiDB-lite"/>
    </source>
</evidence>
<keyword evidence="12" id="KW-1133">Transmembrane helix</keyword>
<proteinExistence type="inferred from homology"/>
<keyword evidence="4" id="KW-0813">Transport</keyword>
<dbReference type="PANTHER" id="PTHR23350">
    <property type="entry name" value="PEROXISOME ASSEMBLY PROTEIN 10"/>
    <property type="match status" value="1"/>
</dbReference>
<keyword evidence="13" id="KW-0472">Membrane</keyword>
<evidence type="ECO:0000256" key="7">
    <source>
        <dbReference type="ARBA" id="ARBA00022723"/>
    </source>
</evidence>
<feature type="compositionally biased region" description="Low complexity" evidence="15">
    <location>
        <begin position="13"/>
        <end position="36"/>
    </location>
</feature>
<comment type="pathway">
    <text evidence="2">Protein modification; protein ubiquitination.</text>
</comment>
<reference evidence="17 18" key="1">
    <citation type="journal article" date="2018" name="Nat. Ecol. Evol.">
        <title>Pezizomycetes genomes reveal the molecular basis of ectomycorrhizal truffle lifestyle.</title>
        <authorList>
            <person name="Murat C."/>
            <person name="Payen T."/>
            <person name="Noel B."/>
            <person name="Kuo A."/>
            <person name="Morin E."/>
            <person name="Chen J."/>
            <person name="Kohler A."/>
            <person name="Krizsan K."/>
            <person name="Balestrini R."/>
            <person name="Da Silva C."/>
            <person name="Montanini B."/>
            <person name="Hainaut M."/>
            <person name="Levati E."/>
            <person name="Barry K.W."/>
            <person name="Belfiori B."/>
            <person name="Cichocki N."/>
            <person name="Clum A."/>
            <person name="Dockter R.B."/>
            <person name="Fauchery L."/>
            <person name="Guy J."/>
            <person name="Iotti M."/>
            <person name="Le Tacon F."/>
            <person name="Lindquist E.A."/>
            <person name="Lipzen A."/>
            <person name="Malagnac F."/>
            <person name="Mello A."/>
            <person name="Molinier V."/>
            <person name="Miyauchi S."/>
            <person name="Poulain J."/>
            <person name="Riccioni C."/>
            <person name="Rubini A."/>
            <person name="Sitrit Y."/>
            <person name="Splivallo R."/>
            <person name="Traeger S."/>
            <person name="Wang M."/>
            <person name="Zifcakova L."/>
            <person name="Wipf D."/>
            <person name="Zambonelli A."/>
            <person name="Paolocci F."/>
            <person name="Nowrousian M."/>
            <person name="Ottonello S."/>
            <person name="Baldrian P."/>
            <person name="Spatafora J.W."/>
            <person name="Henrissat B."/>
            <person name="Nagy L.G."/>
            <person name="Aury J.M."/>
            <person name="Wincker P."/>
            <person name="Grigoriev I.V."/>
            <person name="Bonfante P."/>
            <person name="Martin F.M."/>
        </authorList>
    </citation>
    <scope>NUCLEOTIDE SEQUENCE [LARGE SCALE GENOMIC DNA]</scope>
    <source>
        <strain evidence="17 18">RN42</strain>
    </source>
</reference>
<dbReference type="GO" id="GO:0008270">
    <property type="term" value="F:zinc ion binding"/>
    <property type="evidence" value="ECO:0007669"/>
    <property type="project" value="UniProtKB-KW"/>
</dbReference>
<gene>
    <name evidence="17" type="ORF">BJ508DRAFT_364391</name>
</gene>
<evidence type="ECO:0000256" key="10">
    <source>
        <dbReference type="ARBA" id="ARBA00022833"/>
    </source>
</evidence>
<feature type="compositionally biased region" description="Pro residues" evidence="15">
    <location>
        <begin position="37"/>
        <end position="52"/>
    </location>
</feature>
<dbReference type="GO" id="GO:0016567">
    <property type="term" value="P:protein ubiquitination"/>
    <property type="evidence" value="ECO:0007669"/>
    <property type="project" value="UniProtKB-ARBA"/>
</dbReference>